<dbReference type="RefSeq" id="WP_120699452.1">
    <property type="nucleotide sequence ID" value="NZ_RBDX01000027.1"/>
</dbReference>
<evidence type="ECO:0000313" key="4">
    <source>
        <dbReference type="Proteomes" id="UP000275024"/>
    </source>
</evidence>
<dbReference type="OrthoDB" id="5182688at2"/>
<evidence type="ECO:0000313" key="2">
    <source>
        <dbReference type="EMBL" id="RKN16900.1"/>
    </source>
</evidence>
<evidence type="ECO:0000313" key="1">
    <source>
        <dbReference type="EMBL" id="RKN05392.1"/>
    </source>
</evidence>
<gene>
    <name evidence="2" type="ORF">D7318_24975</name>
    <name evidence="1" type="ORF">D7319_25610</name>
</gene>
<proteinExistence type="predicted"/>
<dbReference type="Proteomes" id="UP000268652">
    <property type="component" value="Unassembled WGS sequence"/>
</dbReference>
<reference evidence="3 4" key="1">
    <citation type="submission" date="2018-09" db="EMBL/GenBank/DDBJ databases">
        <title>Streptomyces sp. nov. DS1-2, an endophytic actinomycete isolated from roots of Dendrobium scabrilingue.</title>
        <authorList>
            <person name="Kuncharoen N."/>
            <person name="Kudo T."/>
            <person name="Ohkuma M."/>
            <person name="Yuki M."/>
            <person name="Tanasupawat S."/>
        </authorList>
    </citation>
    <scope>NUCLEOTIDE SEQUENCE [LARGE SCALE GENOMIC DNA]</scope>
    <source>
        <strain evidence="1 4">AZ1-7</strain>
        <strain evidence="2 3">DS1-2</strain>
    </source>
</reference>
<sequence length="161" mass="17166">MAEGVRHEWARALMARHLARIAADRPEFAARPAWRALAGPAVAGFVLNADAHPPRPGQLGHTFRRFGPLSVLVSVFGTADAAAIREYLPGGYLPHLDHLARESGARLGGPDVAHWLLGHGRDGRTVAHLAFIPASSSVRALVPWDLLSEDERALGVSPGDG</sequence>
<evidence type="ECO:0000313" key="3">
    <source>
        <dbReference type="Proteomes" id="UP000268652"/>
    </source>
</evidence>
<dbReference type="Proteomes" id="UP000275024">
    <property type="component" value="Unassembled WGS sequence"/>
</dbReference>
<dbReference type="AlphaFoldDB" id="A0A3A9VXZ4"/>
<organism evidence="1 4">
    <name type="scientific">Streptomyces radicis</name>
    <dbReference type="NCBI Taxonomy" id="1750517"/>
    <lineage>
        <taxon>Bacteria</taxon>
        <taxon>Bacillati</taxon>
        <taxon>Actinomycetota</taxon>
        <taxon>Actinomycetes</taxon>
        <taxon>Kitasatosporales</taxon>
        <taxon>Streptomycetaceae</taxon>
        <taxon>Streptomyces</taxon>
    </lineage>
</organism>
<accession>A0A3A9VXZ4</accession>
<protein>
    <submittedName>
        <fullName evidence="1">Uncharacterized protein</fullName>
    </submittedName>
</protein>
<comment type="caution">
    <text evidence="1">The sequence shown here is derived from an EMBL/GenBank/DDBJ whole genome shotgun (WGS) entry which is preliminary data.</text>
</comment>
<name>A0A3A9VXZ4_9ACTN</name>
<dbReference type="EMBL" id="RBDX01000027">
    <property type="protein sequence ID" value="RKN05392.1"/>
    <property type="molecule type" value="Genomic_DNA"/>
</dbReference>
<keyword evidence="3" id="KW-1185">Reference proteome</keyword>
<dbReference type="EMBL" id="RBDY01000025">
    <property type="protein sequence ID" value="RKN16900.1"/>
    <property type="molecule type" value="Genomic_DNA"/>
</dbReference>